<organism evidence="2 3">
    <name type="scientific">Pelotomaculum thermopropionicum (strain DSM 13744 / JCM 10971 / SI)</name>
    <dbReference type="NCBI Taxonomy" id="370438"/>
    <lineage>
        <taxon>Bacteria</taxon>
        <taxon>Bacillati</taxon>
        <taxon>Bacillota</taxon>
        <taxon>Clostridia</taxon>
        <taxon>Eubacteriales</taxon>
        <taxon>Desulfotomaculaceae</taxon>
        <taxon>Pelotomaculum</taxon>
    </lineage>
</organism>
<gene>
    <name evidence="2" type="ordered locus">PTH_2585</name>
</gene>
<dbReference type="KEGG" id="pth:PTH_2585"/>
<evidence type="ECO:0000313" key="2">
    <source>
        <dbReference type="EMBL" id="BAF60766.1"/>
    </source>
</evidence>
<evidence type="ECO:0000259" key="1">
    <source>
        <dbReference type="Pfam" id="PF20797"/>
    </source>
</evidence>
<sequence length="156" mass="18626">MKERILLLISEVESANRRQAQLYSKLDRSWERYQQNGDYSCLVETAFYLNQLYSGYERIFWDVAGVFENTLDSIHWHKSLLERMRLSIEGLRPALVGEETFRCLNELRAFRHFFRHAYDTDLEPEKVALVMKKALRLKDLWAGDCQAFINFLRKLL</sequence>
<dbReference type="HOGENOM" id="CLU_131990_0_0_9"/>
<dbReference type="Pfam" id="PF20797">
    <property type="entry name" value="HepT-like_2"/>
    <property type="match status" value="1"/>
</dbReference>
<keyword evidence="3" id="KW-1185">Reference proteome</keyword>
<feature type="domain" description="HepT-like" evidence="1">
    <location>
        <begin position="46"/>
        <end position="151"/>
    </location>
</feature>
<dbReference type="InterPro" id="IPR048769">
    <property type="entry name" value="HepT-like_dom"/>
</dbReference>
<accession>A5CZ19</accession>
<dbReference type="eggNOG" id="COG3007">
    <property type="taxonomic scope" value="Bacteria"/>
</dbReference>
<dbReference type="Proteomes" id="UP000006556">
    <property type="component" value="Chromosome"/>
</dbReference>
<reference evidence="3" key="1">
    <citation type="journal article" date="2008" name="Genome Res.">
        <title>The genome of Pelotomaculum thermopropionicum reveals niche-associated evolution in anaerobic microbiota.</title>
        <authorList>
            <person name="Kosaka T."/>
            <person name="Kato S."/>
            <person name="Shimoyama T."/>
            <person name="Ishii S."/>
            <person name="Abe T."/>
            <person name="Watanabe K."/>
        </authorList>
    </citation>
    <scope>NUCLEOTIDE SEQUENCE [LARGE SCALE GENOMIC DNA]</scope>
    <source>
        <strain evidence="3">DSM 13744 / JCM 10971 / SI</strain>
    </source>
</reference>
<protein>
    <recommendedName>
        <fullName evidence="1">HepT-like domain-containing protein</fullName>
    </recommendedName>
</protein>
<dbReference type="STRING" id="370438.PTH_2585"/>
<dbReference type="AlphaFoldDB" id="A5CZ19"/>
<evidence type="ECO:0000313" key="3">
    <source>
        <dbReference type="Proteomes" id="UP000006556"/>
    </source>
</evidence>
<name>A5CZ19_PELTS</name>
<proteinExistence type="predicted"/>
<dbReference type="EMBL" id="AP009389">
    <property type="protein sequence ID" value="BAF60766.1"/>
    <property type="molecule type" value="Genomic_DNA"/>
</dbReference>